<reference evidence="3" key="3">
    <citation type="submission" date="2025-09" db="UniProtKB">
        <authorList>
            <consortium name="Ensembl"/>
        </authorList>
    </citation>
    <scope>IDENTIFICATION</scope>
</reference>
<proteinExistence type="inferred from homology"/>
<sequence>MPSRLRDTQKKHPRGHGNNAGGMQHHRMNFNKHHSGYFRKVGMIHCHSKRNQKILSFCFIPFFFLIKTTCQMSQKNKTPALVVQW</sequence>
<dbReference type="Proteomes" id="UP000016665">
    <property type="component" value="Chromosome 2"/>
</dbReference>
<protein>
    <recommendedName>
        <fullName evidence="5">60S ribosomal protein L27a</fullName>
    </recommendedName>
</protein>
<keyword evidence="4" id="KW-1185">Reference proteome</keyword>
<dbReference type="Ensembl" id="ENSFALT00000039339.1">
    <property type="protein sequence ID" value="ENSFALP00000030322.1"/>
    <property type="gene ID" value="ENSFALG00000023981.1"/>
</dbReference>
<feature type="compositionally biased region" description="Basic and acidic residues" evidence="2">
    <location>
        <begin position="1"/>
        <end position="10"/>
    </location>
</feature>
<comment type="similarity">
    <text evidence="1">Belongs to the universal ribosomal protein uL15 family.</text>
</comment>
<evidence type="ECO:0000313" key="4">
    <source>
        <dbReference type="Proteomes" id="UP000016665"/>
    </source>
</evidence>
<name>A0A803W5R6_FICAL</name>
<dbReference type="AlphaFoldDB" id="A0A803W5R6"/>
<evidence type="ECO:0000256" key="1">
    <source>
        <dbReference type="ARBA" id="ARBA00007320"/>
    </source>
</evidence>
<evidence type="ECO:0008006" key="5">
    <source>
        <dbReference type="Google" id="ProtNLM"/>
    </source>
</evidence>
<organism evidence="3 4">
    <name type="scientific">Ficedula albicollis</name>
    <name type="common">Collared flycatcher</name>
    <name type="synonym">Muscicapa albicollis</name>
    <dbReference type="NCBI Taxonomy" id="59894"/>
    <lineage>
        <taxon>Eukaryota</taxon>
        <taxon>Metazoa</taxon>
        <taxon>Chordata</taxon>
        <taxon>Craniata</taxon>
        <taxon>Vertebrata</taxon>
        <taxon>Euteleostomi</taxon>
        <taxon>Archelosauria</taxon>
        <taxon>Archosauria</taxon>
        <taxon>Dinosauria</taxon>
        <taxon>Saurischia</taxon>
        <taxon>Theropoda</taxon>
        <taxon>Coelurosauria</taxon>
        <taxon>Aves</taxon>
        <taxon>Neognathae</taxon>
        <taxon>Neoaves</taxon>
        <taxon>Telluraves</taxon>
        <taxon>Australaves</taxon>
        <taxon>Passeriformes</taxon>
        <taxon>Muscicapidae</taxon>
        <taxon>Ficedula</taxon>
    </lineage>
</organism>
<dbReference type="GO" id="GO:0022625">
    <property type="term" value="C:cytosolic large ribosomal subunit"/>
    <property type="evidence" value="ECO:0007669"/>
    <property type="project" value="TreeGrafter"/>
</dbReference>
<reference evidence="3" key="2">
    <citation type="submission" date="2025-08" db="UniProtKB">
        <authorList>
            <consortium name="Ensembl"/>
        </authorList>
    </citation>
    <scope>IDENTIFICATION</scope>
</reference>
<dbReference type="GeneTree" id="ENSGT01000000217679"/>
<reference evidence="3 4" key="1">
    <citation type="journal article" date="2012" name="Nature">
        <title>The genomic landscape of species divergence in Ficedula flycatchers.</title>
        <authorList>
            <person name="Ellegren H."/>
            <person name="Smeds L."/>
            <person name="Burri R."/>
            <person name="Olason P.I."/>
            <person name="Backstrom N."/>
            <person name="Kawakami T."/>
            <person name="Kunstner A."/>
            <person name="Makinen H."/>
            <person name="Nadachowska-Brzyska K."/>
            <person name="Qvarnstrom A."/>
            <person name="Uebbing S."/>
            <person name="Wolf J.B."/>
        </authorList>
    </citation>
    <scope>NUCLEOTIDE SEQUENCE [LARGE SCALE GENOMIC DNA]</scope>
</reference>
<dbReference type="GO" id="GO:0003735">
    <property type="term" value="F:structural constituent of ribosome"/>
    <property type="evidence" value="ECO:0007669"/>
    <property type="project" value="TreeGrafter"/>
</dbReference>
<evidence type="ECO:0000256" key="2">
    <source>
        <dbReference type="SAM" id="MobiDB-lite"/>
    </source>
</evidence>
<evidence type="ECO:0000313" key="3">
    <source>
        <dbReference type="Ensembl" id="ENSFALP00000030322.1"/>
    </source>
</evidence>
<accession>A0A803W5R6</accession>
<feature type="region of interest" description="Disordered" evidence="2">
    <location>
        <begin position="1"/>
        <end position="28"/>
    </location>
</feature>
<dbReference type="PANTHER" id="PTHR11721:SF3">
    <property type="entry name" value="LARGE RIBOSOMAL SUBUNIT PROTEIN UL15"/>
    <property type="match status" value="1"/>
</dbReference>
<dbReference type="PANTHER" id="PTHR11721">
    <property type="entry name" value="60S RIBOSOMAL PROTEIN L27A"/>
    <property type="match status" value="1"/>
</dbReference>